<keyword evidence="2 4" id="KW-0694">RNA-binding</keyword>
<sequence>MRLDKYLSNAGKGSRKDVKTNIRKGRVTVDREVVKDPKREVEGGEAITLNGLPVILEQDIYIMLNKPRGVISSTETGPTPTVIDLIDHPQSGDLFPVGRLDKDTTGLLFVTDDGQLAHELLSPRKKIAKTYIADLKKDVSELDLQKLEEGIPLKDFTTAPAEALKVAERKVKLTITEGKFHQVKRMFGYLDNEVIGLERIGFASLKLDDTLQRGEYRRLSAEEIDNLKK</sequence>
<dbReference type="InterPro" id="IPR036986">
    <property type="entry name" value="S4_RNA-bd_sf"/>
</dbReference>
<dbReference type="GO" id="GO:0120159">
    <property type="term" value="F:rRNA pseudouridine synthase activity"/>
    <property type="evidence" value="ECO:0007669"/>
    <property type="project" value="UniProtKB-ARBA"/>
</dbReference>
<dbReference type="Gene3D" id="3.30.70.580">
    <property type="entry name" value="Pseudouridine synthase I, catalytic domain, N-terminal subdomain"/>
    <property type="match status" value="1"/>
</dbReference>
<dbReference type="InterPro" id="IPR002942">
    <property type="entry name" value="S4_RNA-bd"/>
</dbReference>
<evidence type="ECO:0000256" key="5">
    <source>
        <dbReference type="RuleBase" id="RU003887"/>
    </source>
</evidence>
<evidence type="ECO:0000313" key="7">
    <source>
        <dbReference type="EMBL" id="AKG74316.1"/>
    </source>
</evidence>
<dbReference type="InterPro" id="IPR042092">
    <property type="entry name" value="PsdUridine_s_RsuA/RluB/E/F_cat"/>
</dbReference>
<dbReference type="CDD" id="cd00165">
    <property type="entry name" value="S4"/>
    <property type="match status" value="1"/>
</dbReference>
<reference evidence="8 10" key="3">
    <citation type="submission" date="2016-10" db="EMBL/GenBank/DDBJ databases">
        <authorList>
            <person name="Varghese N."/>
            <person name="Submissions S."/>
        </authorList>
    </citation>
    <scope>NUCLEOTIDE SEQUENCE [LARGE SCALE GENOMIC DNA]</scope>
    <source>
        <strain evidence="8 10">CGMCC 1.6501</strain>
    </source>
</reference>
<dbReference type="SMART" id="SM00363">
    <property type="entry name" value="S4"/>
    <property type="match status" value="1"/>
</dbReference>
<dbReference type="EMBL" id="CP011366">
    <property type="protein sequence ID" value="AKG74316.1"/>
    <property type="molecule type" value="Genomic_DNA"/>
</dbReference>
<keyword evidence="9" id="KW-1185">Reference proteome</keyword>
<dbReference type="AlphaFoldDB" id="A0A0F7HL86"/>
<evidence type="ECO:0000313" key="9">
    <source>
        <dbReference type="Proteomes" id="UP000034029"/>
    </source>
</evidence>
<evidence type="ECO:0000313" key="10">
    <source>
        <dbReference type="Proteomes" id="UP000183090"/>
    </source>
</evidence>
<evidence type="ECO:0000256" key="1">
    <source>
        <dbReference type="ARBA" id="ARBA00008348"/>
    </source>
</evidence>
<dbReference type="EC" id="5.4.99.-" evidence="5"/>
<evidence type="ECO:0000313" key="8">
    <source>
        <dbReference type="EMBL" id="SFK94407.1"/>
    </source>
</evidence>
<dbReference type="SUPFAM" id="SSF55120">
    <property type="entry name" value="Pseudouridine synthase"/>
    <property type="match status" value="1"/>
</dbReference>
<evidence type="ECO:0000256" key="3">
    <source>
        <dbReference type="ARBA" id="ARBA00023235"/>
    </source>
</evidence>
<dbReference type="PANTHER" id="PTHR47683:SF4">
    <property type="entry name" value="PSEUDOURIDINE SYNTHASE"/>
    <property type="match status" value="1"/>
</dbReference>
<organism evidence="8 10">
    <name type="scientific">Salinicoccus halodurans</name>
    <dbReference type="NCBI Taxonomy" id="407035"/>
    <lineage>
        <taxon>Bacteria</taxon>
        <taxon>Bacillati</taxon>
        <taxon>Bacillota</taxon>
        <taxon>Bacilli</taxon>
        <taxon>Bacillales</taxon>
        <taxon>Staphylococcaceae</taxon>
        <taxon>Salinicoccus</taxon>
    </lineage>
</organism>
<dbReference type="Pfam" id="PF00849">
    <property type="entry name" value="PseudoU_synth_2"/>
    <property type="match status" value="1"/>
</dbReference>
<dbReference type="EMBL" id="FOTB01000006">
    <property type="protein sequence ID" value="SFK94407.1"/>
    <property type="molecule type" value="Genomic_DNA"/>
</dbReference>
<comment type="similarity">
    <text evidence="1 5">Belongs to the pseudouridine synthase RsuA family.</text>
</comment>
<dbReference type="Gene3D" id="3.10.290.10">
    <property type="entry name" value="RNA-binding S4 domain"/>
    <property type="match status" value="1"/>
</dbReference>
<reference evidence="7 9" key="1">
    <citation type="journal article" date="2015" name="Int. J. Syst. Evol. Microbiol.">
        <title>Complete genome sequence of Salinicoccus halodurans H3B36, isolated from the Qaidam Basin in China.</title>
        <authorList>
            <person name="Jiang K."/>
            <person name="Xue Y."/>
            <person name="Ma Y."/>
        </authorList>
    </citation>
    <scope>NUCLEOTIDE SEQUENCE [LARGE SCALE GENOMIC DNA]</scope>
    <source>
        <strain evidence="7 9">H3B36</strain>
    </source>
</reference>
<evidence type="ECO:0000259" key="6">
    <source>
        <dbReference type="SMART" id="SM00363"/>
    </source>
</evidence>
<dbReference type="PANTHER" id="PTHR47683">
    <property type="entry name" value="PSEUDOURIDINE SYNTHASE FAMILY PROTEIN-RELATED"/>
    <property type="match status" value="1"/>
</dbReference>
<evidence type="ECO:0000256" key="2">
    <source>
        <dbReference type="ARBA" id="ARBA00022884"/>
    </source>
</evidence>
<dbReference type="KEGG" id="shv:AAT16_08770"/>
<dbReference type="OrthoDB" id="9807213at2"/>
<name>A0A0F7HL86_9STAP</name>
<dbReference type="PROSITE" id="PS50889">
    <property type="entry name" value="S4"/>
    <property type="match status" value="1"/>
</dbReference>
<dbReference type="NCBIfam" id="TIGR00093">
    <property type="entry name" value="pseudouridine synthase"/>
    <property type="match status" value="1"/>
</dbReference>
<dbReference type="InterPro" id="IPR000748">
    <property type="entry name" value="PsdUridine_synth_RsuA/RluB/E/F"/>
</dbReference>
<dbReference type="InterPro" id="IPR006145">
    <property type="entry name" value="PsdUridine_synth_RsuA/RluA"/>
</dbReference>
<dbReference type="InterPro" id="IPR020103">
    <property type="entry name" value="PsdUridine_synth_cat_dom_sf"/>
</dbReference>
<dbReference type="InterPro" id="IPR050343">
    <property type="entry name" value="RsuA_PseudoU_synthase"/>
</dbReference>
<feature type="domain" description="RNA-binding S4" evidence="6">
    <location>
        <begin position="1"/>
        <end position="60"/>
    </location>
</feature>
<dbReference type="Proteomes" id="UP000183090">
    <property type="component" value="Unassembled WGS sequence"/>
</dbReference>
<keyword evidence="3 5" id="KW-0413">Isomerase</keyword>
<proteinExistence type="inferred from homology"/>
<dbReference type="GO" id="GO:0000455">
    <property type="term" value="P:enzyme-directed rRNA pseudouridine synthesis"/>
    <property type="evidence" value="ECO:0007669"/>
    <property type="project" value="UniProtKB-ARBA"/>
</dbReference>
<dbReference type="InterPro" id="IPR020094">
    <property type="entry name" value="TruA/RsuA/RluB/E/F_N"/>
</dbReference>
<dbReference type="Proteomes" id="UP000034029">
    <property type="component" value="Chromosome"/>
</dbReference>
<dbReference type="GO" id="GO:0003723">
    <property type="term" value="F:RNA binding"/>
    <property type="evidence" value="ECO:0007669"/>
    <property type="project" value="UniProtKB-KW"/>
</dbReference>
<evidence type="ECO:0000256" key="4">
    <source>
        <dbReference type="PROSITE-ProRule" id="PRU00182"/>
    </source>
</evidence>
<dbReference type="Gene3D" id="3.30.70.1560">
    <property type="entry name" value="Alpha-L RNA-binding motif"/>
    <property type="match status" value="1"/>
</dbReference>
<dbReference type="InterPro" id="IPR018496">
    <property type="entry name" value="PsdUridine_synth_RsuA/RluB_CS"/>
</dbReference>
<protein>
    <recommendedName>
        <fullName evidence="5">Pseudouridine synthase</fullName>
        <ecNumber evidence="5">5.4.99.-</ecNumber>
    </recommendedName>
</protein>
<reference evidence="9" key="2">
    <citation type="submission" date="2015-04" db="EMBL/GenBank/DDBJ databases">
        <title>Complete genome sequence of Salinicoccus halodurans strain H3B36, isolated from the Qaidam basin of China.</title>
        <authorList>
            <person name="Ma Y."/>
            <person name="Jiang K."/>
            <person name="Xue Y."/>
        </authorList>
    </citation>
    <scope>NUCLEOTIDE SEQUENCE [LARGE SCALE GENOMIC DNA]</scope>
    <source>
        <strain evidence="9">H3B36</strain>
    </source>
</reference>
<dbReference type="SUPFAM" id="SSF55174">
    <property type="entry name" value="Alpha-L RNA-binding motif"/>
    <property type="match status" value="1"/>
</dbReference>
<gene>
    <name evidence="7" type="ORF">AAT16_08770</name>
    <name evidence="8" type="ORF">SAMN05216235_2651</name>
</gene>
<dbReference type="PROSITE" id="PS01149">
    <property type="entry name" value="PSI_RSU"/>
    <property type="match status" value="1"/>
</dbReference>
<accession>A0A0F7HL86</accession>
<dbReference type="Pfam" id="PF01479">
    <property type="entry name" value="S4"/>
    <property type="match status" value="1"/>
</dbReference>
<dbReference type="RefSeq" id="WP_046790498.1">
    <property type="nucleotide sequence ID" value="NZ_CP011366.1"/>
</dbReference>
<dbReference type="CDD" id="cd02553">
    <property type="entry name" value="PseudoU_synth_RsuA"/>
    <property type="match status" value="1"/>
</dbReference>